<dbReference type="Gene3D" id="3.40.1230.10">
    <property type="entry name" value="MTH938-like"/>
    <property type="match status" value="1"/>
</dbReference>
<organism evidence="1 2">
    <name type="scientific">Boothiomyces macroporosus</name>
    <dbReference type="NCBI Taxonomy" id="261099"/>
    <lineage>
        <taxon>Eukaryota</taxon>
        <taxon>Fungi</taxon>
        <taxon>Fungi incertae sedis</taxon>
        <taxon>Chytridiomycota</taxon>
        <taxon>Chytridiomycota incertae sedis</taxon>
        <taxon>Chytridiomycetes</taxon>
        <taxon>Rhizophydiales</taxon>
        <taxon>Terramycetaceae</taxon>
        <taxon>Boothiomyces</taxon>
    </lineage>
</organism>
<protein>
    <recommendedName>
        <fullName evidence="3">NADH dehydrogenase [ubiquinone] 1 alpha subcomplex assembly factor 3</fullName>
    </recommendedName>
</protein>
<proteinExistence type="predicted"/>
<accession>A0AAD5UKT8</accession>
<dbReference type="Pfam" id="PF04430">
    <property type="entry name" value="DUF498"/>
    <property type="match status" value="1"/>
</dbReference>
<dbReference type="SUPFAM" id="SSF64076">
    <property type="entry name" value="MTH938-like"/>
    <property type="match status" value="1"/>
</dbReference>
<dbReference type="InterPro" id="IPR036748">
    <property type="entry name" value="MTH938-like_sf"/>
</dbReference>
<keyword evidence="2" id="KW-1185">Reference proteome</keyword>
<dbReference type="GO" id="GO:0005743">
    <property type="term" value="C:mitochondrial inner membrane"/>
    <property type="evidence" value="ECO:0007669"/>
    <property type="project" value="TreeGrafter"/>
</dbReference>
<dbReference type="EMBL" id="JADGKB010000038">
    <property type="protein sequence ID" value="KAJ3257472.1"/>
    <property type="molecule type" value="Genomic_DNA"/>
</dbReference>
<name>A0AAD5UKT8_9FUNG</name>
<reference evidence="1" key="1">
    <citation type="submission" date="2020-05" db="EMBL/GenBank/DDBJ databases">
        <title>Phylogenomic resolution of chytrid fungi.</title>
        <authorList>
            <person name="Stajich J.E."/>
            <person name="Amses K."/>
            <person name="Simmons R."/>
            <person name="Seto K."/>
            <person name="Myers J."/>
            <person name="Bonds A."/>
            <person name="Quandt C.A."/>
            <person name="Barry K."/>
            <person name="Liu P."/>
            <person name="Grigoriev I."/>
            <person name="Longcore J.E."/>
            <person name="James T.Y."/>
        </authorList>
    </citation>
    <scope>NUCLEOTIDE SEQUENCE</scope>
    <source>
        <strain evidence="1">PLAUS21</strain>
    </source>
</reference>
<dbReference type="GO" id="GO:0032981">
    <property type="term" value="P:mitochondrial respiratory chain complex I assembly"/>
    <property type="evidence" value="ECO:0007669"/>
    <property type="project" value="TreeGrafter"/>
</dbReference>
<dbReference type="InterPro" id="IPR007523">
    <property type="entry name" value="NDUFAF3/AAMDC"/>
</dbReference>
<comment type="caution">
    <text evidence="1">The sequence shown here is derived from an EMBL/GenBank/DDBJ whole genome shotgun (WGS) entry which is preliminary data.</text>
</comment>
<dbReference type="AlphaFoldDB" id="A0AAD5UKT8"/>
<evidence type="ECO:0000313" key="1">
    <source>
        <dbReference type="EMBL" id="KAJ3257472.1"/>
    </source>
</evidence>
<dbReference type="Proteomes" id="UP001210925">
    <property type="component" value="Unassembled WGS sequence"/>
</dbReference>
<dbReference type="PANTHER" id="PTHR21192:SF2">
    <property type="entry name" value="NADH DEHYDROGENASE [UBIQUINONE] 1 ALPHA SUBCOMPLEX ASSEMBLY FACTOR 3"/>
    <property type="match status" value="1"/>
</dbReference>
<gene>
    <name evidence="1" type="ORF">HK103_004547</name>
</gene>
<evidence type="ECO:0000313" key="2">
    <source>
        <dbReference type="Proteomes" id="UP001210925"/>
    </source>
</evidence>
<evidence type="ECO:0008006" key="3">
    <source>
        <dbReference type="Google" id="ProtNLM"/>
    </source>
</evidence>
<dbReference type="PANTHER" id="PTHR21192">
    <property type="entry name" value="NUCLEAR PROTEIN E3-3"/>
    <property type="match status" value="1"/>
</dbReference>
<sequence length="190" mass="21137">MIKFFTRNYSKSKLNVGDFNIIHDRAKKVISKVTNTGFHVQGLQIEGPIIVLNQQVILWDVPQYGVGGPKDDVEPLDKDVVCTDPSSPFYGWKTEMFNIFEKVEPKPELLLLGSGGAISSVPQPIKEYVNKLGIQIDVLNSRHASSTFNVLVEEGRNSALALLPYIPTSARTGKVLVEVQKKKPKDESEE</sequence>